<keyword evidence="1" id="KW-0175">Coiled coil</keyword>
<feature type="coiled-coil region" evidence="1">
    <location>
        <begin position="36"/>
        <end position="80"/>
    </location>
</feature>
<evidence type="ECO:0000256" key="2">
    <source>
        <dbReference type="SAM" id="Phobius"/>
    </source>
</evidence>
<evidence type="ECO:0000313" key="3">
    <source>
        <dbReference type="EMBL" id="AMW33580.1"/>
    </source>
</evidence>
<keyword evidence="2" id="KW-1133">Transmembrane helix</keyword>
<sequence length="89" mass="10452">MKVERKKRKEDNILLVLLIVIFIVFLAYFLTSFLRYIMLSKELKELKQAYETEKQQILDKESTLQKLKRLAEENDTANTKEASGITNGQ</sequence>
<feature type="transmembrane region" description="Helical" evidence="2">
    <location>
        <begin position="12"/>
        <end position="37"/>
    </location>
</feature>
<name>A0AAI8CMZ6_FERIS</name>
<keyword evidence="2" id="KW-0812">Transmembrane</keyword>
<gene>
    <name evidence="3" type="ORF">NA23_10315</name>
</gene>
<proteinExistence type="predicted"/>
<dbReference type="RefSeq" id="WP_033191592.1">
    <property type="nucleotide sequence ID" value="NZ_CP014334.2"/>
</dbReference>
<accession>A0AAI8CMZ6</accession>
<evidence type="ECO:0000313" key="4">
    <source>
        <dbReference type="Proteomes" id="UP000093740"/>
    </source>
</evidence>
<dbReference type="KEGG" id="fia:NA23_10315"/>
<organism evidence="3 4">
    <name type="scientific">Fervidobacterium islandicum</name>
    <dbReference type="NCBI Taxonomy" id="2423"/>
    <lineage>
        <taxon>Bacteria</taxon>
        <taxon>Thermotogati</taxon>
        <taxon>Thermotogota</taxon>
        <taxon>Thermotogae</taxon>
        <taxon>Thermotogales</taxon>
        <taxon>Fervidobacteriaceae</taxon>
        <taxon>Fervidobacterium</taxon>
    </lineage>
</organism>
<protein>
    <submittedName>
        <fullName evidence="3">Uncharacterized protein</fullName>
    </submittedName>
</protein>
<dbReference type="Proteomes" id="UP000093740">
    <property type="component" value="Chromosome"/>
</dbReference>
<dbReference type="AlphaFoldDB" id="A0AAI8CMZ6"/>
<reference evidence="3 4" key="1">
    <citation type="journal article" date="2015" name="Stand. Genomic Sci.">
        <title>Genome sequence of a native-feather degrading extremely thermophilic Eubacterium, Fervidobacterium islandicum AW-1.</title>
        <authorList>
            <person name="Lee Y.J."/>
            <person name="Jeong H."/>
            <person name="Park G.S."/>
            <person name="Kwak Y."/>
            <person name="Lee S.J."/>
            <person name="Lee S.J."/>
            <person name="Park M.K."/>
            <person name="Kim J.Y."/>
            <person name="Kang H.K."/>
            <person name="Shin J.H."/>
            <person name="Lee D.W."/>
        </authorList>
    </citation>
    <scope>NUCLEOTIDE SEQUENCE [LARGE SCALE GENOMIC DNA]</scope>
    <source>
        <strain evidence="3 4">AW-1</strain>
    </source>
</reference>
<dbReference type="EMBL" id="CP014334">
    <property type="protein sequence ID" value="AMW33580.1"/>
    <property type="molecule type" value="Genomic_DNA"/>
</dbReference>
<keyword evidence="4" id="KW-1185">Reference proteome</keyword>
<evidence type="ECO:0000256" key="1">
    <source>
        <dbReference type="SAM" id="Coils"/>
    </source>
</evidence>
<keyword evidence="2" id="KW-0472">Membrane</keyword>